<evidence type="ECO:0000313" key="1">
    <source>
        <dbReference type="EMBL" id="QPL15588.1"/>
    </source>
</evidence>
<reference evidence="1" key="1">
    <citation type="journal article" date="2021" name="Genome Biol.">
        <title>Evolutionary history of mitochondrial genomes in Discoba, including the extreme halophile Pleurostomum flabellatum (Heterolobosea).</title>
        <authorList>
            <person name="Ettahi K."/>
            <person name="Lhee D.H."/>
            <person name="Sung J.Y."/>
            <person name="Simpson A.G.B."/>
            <person name="Park J.S."/>
            <person name="Yoon H.S."/>
        </authorList>
    </citation>
    <scope>NUCLEOTIDE SEQUENCE</scope>
</reference>
<organism evidence="1">
    <name type="scientific">Pleurostomum flabellatum</name>
    <dbReference type="NCBI Taxonomy" id="405751"/>
    <lineage>
        <taxon>Eukaryota</taxon>
        <taxon>Discoba</taxon>
        <taxon>Heterolobosea</taxon>
        <taxon>Tulamoebidae</taxon>
        <taxon>Pleurostomum</taxon>
    </lineage>
</organism>
<sequence length="810" mass="95284">MSNSERLLSASGYFCYGSDSSTVSPAGMKVIPVSKDTVDEFFLQGKRRASLLWKILDERTAYSWDVWSFHGKNKFLYEVISNELRHVRLVFRDTSSGEKYSAKLLGTRASIASSLGTYIPYAENPFVDRKYSWNACRFFDAWYNDLSLTQELYDGHLSKIFSYTTAEDRSNYRDFHNYIDAMSHNTFYQFMRYVVNISGGSGDSRLSKEGLTSVYQKMVEVSLRFENFLEITGIDRRSLYLKDILPRDKHMFVNYTYNLIVDMEDFLLSLREKFFSSREEKRSYLNEFFRNCYKNEHKNLLYHLRMKDSDISEKKNFLLKICDTYVSLKEMLHLDEYQQMDFVEECIEKIDGYLSRTVDPERSLSEQWDRFIYLLNDYKEVMHSFDDGWFAIDFYHFGSKNESLEDVYINFVNQTVLEVATEWFIRGEFVNNFSWRPVYYNESINQTLKNFNIGDIPGVGLIFEELYPTFPNESRLPMEVPVNKELSPSELKYYSSKVFQRSILEEAIKEIYGWEKSPYVPNVFFMVDSTEYDHIPSMDNEQIYPQTIARNLNSFFSSDSFINEFYRQTFLTWIESYSTRCYGVVKPLYENDFKNFSYPFLGEWGGLLFRDIQNHIIAIPVVGYHDYSCIGGDETDSDECLFGLNDKDDRNQIRLNKDHTMDLNSTTISGSNISPEGLATGYYYALDGNYCFADTNFPQYIPYNGMNGLYHSGNLDPDNIQFGVNIIYPHDPHKYFQVPDYYETRVCGSCPYFSNLSIDERFLNRVAKAEKLFNRPVFDKTSFFQDKKDRLILEDIHVWYLYSYGIGANS</sequence>
<geneLocation type="mitochondrion" evidence="1"/>
<dbReference type="AlphaFoldDB" id="A0A7T0M400"/>
<dbReference type="GeneID" id="63660904"/>
<keyword evidence="1" id="KW-0496">Mitochondrion</keyword>
<accession>A0A7T0M400</accession>
<dbReference type="EMBL" id="MT843578">
    <property type="protein sequence ID" value="QPL15588.1"/>
    <property type="molecule type" value="Genomic_DNA"/>
</dbReference>
<gene>
    <name evidence="1" type="primary">orf88</name>
</gene>
<protein>
    <submittedName>
        <fullName evidence="1">Uncharacterized protein</fullName>
    </submittedName>
</protein>
<name>A0A7T0M400_9EUKA</name>
<dbReference type="RefSeq" id="YP_010049299.1">
    <property type="nucleotide sequence ID" value="NC_054363.1"/>
</dbReference>
<proteinExistence type="predicted"/>